<sequence>MNSKIAFVAGFASIFFIGYALVWYGLNLVSAFSFYGNLAQALGDSRFHLAAITDTYEMATRLIMGIGLGLLIWKVRKQKQQTIA</sequence>
<reference evidence="2 3" key="1">
    <citation type="submission" date="2020-05" db="EMBL/GenBank/DDBJ databases">
        <title>Genome sequencing of Spirosoma sp. TS118.</title>
        <authorList>
            <person name="Lee J.-H."/>
            <person name="Jeong S."/>
            <person name="Zhao L."/>
            <person name="Jung J.-H."/>
            <person name="Kim M.-K."/>
            <person name="Lim S."/>
        </authorList>
    </citation>
    <scope>NUCLEOTIDE SEQUENCE [LARGE SCALE GENOMIC DNA]</scope>
    <source>
        <strain evidence="2 3">TS118</strain>
    </source>
</reference>
<organism evidence="2 3">
    <name type="scientific">Spirosoma taeanense</name>
    <dbReference type="NCBI Taxonomy" id="2735870"/>
    <lineage>
        <taxon>Bacteria</taxon>
        <taxon>Pseudomonadati</taxon>
        <taxon>Bacteroidota</taxon>
        <taxon>Cytophagia</taxon>
        <taxon>Cytophagales</taxon>
        <taxon>Cytophagaceae</taxon>
        <taxon>Spirosoma</taxon>
    </lineage>
</organism>
<dbReference type="EMBL" id="CP053435">
    <property type="protein sequence ID" value="QJW90238.1"/>
    <property type="molecule type" value="Genomic_DNA"/>
</dbReference>
<dbReference type="AlphaFoldDB" id="A0A6M5Y779"/>
<dbReference type="Proteomes" id="UP000502756">
    <property type="component" value="Chromosome"/>
</dbReference>
<name>A0A6M5Y779_9BACT</name>
<protein>
    <submittedName>
        <fullName evidence="2">Uncharacterized protein</fullName>
    </submittedName>
</protein>
<keyword evidence="1" id="KW-0812">Transmembrane</keyword>
<proteinExistence type="predicted"/>
<dbReference type="KEGG" id="stae:HNV11_13055"/>
<evidence type="ECO:0000313" key="2">
    <source>
        <dbReference type="EMBL" id="QJW90238.1"/>
    </source>
</evidence>
<evidence type="ECO:0000256" key="1">
    <source>
        <dbReference type="SAM" id="Phobius"/>
    </source>
</evidence>
<keyword evidence="3" id="KW-1185">Reference proteome</keyword>
<feature type="transmembrane region" description="Helical" evidence="1">
    <location>
        <begin position="7"/>
        <end position="26"/>
    </location>
</feature>
<feature type="transmembrane region" description="Helical" evidence="1">
    <location>
        <begin position="58"/>
        <end position="75"/>
    </location>
</feature>
<evidence type="ECO:0000313" key="3">
    <source>
        <dbReference type="Proteomes" id="UP000502756"/>
    </source>
</evidence>
<keyword evidence="1" id="KW-1133">Transmembrane helix</keyword>
<accession>A0A6M5Y779</accession>
<dbReference type="RefSeq" id="WP_171740083.1">
    <property type="nucleotide sequence ID" value="NZ_CP053435.1"/>
</dbReference>
<keyword evidence="1" id="KW-0472">Membrane</keyword>
<gene>
    <name evidence="2" type="ORF">HNV11_13055</name>
</gene>